<gene>
    <name evidence="2" type="ORF">V5J35_000722</name>
</gene>
<dbReference type="RefSeq" id="WP_354009947.1">
    <property type="nucleotide sequence ID" value="NZ_JBEWTA010000001.1"/>
</dbReference>
<feature type="region of interest" description="Disordered" evidence="1">
    <location>
        <begin position="1"/>
        <end position="53"/>
    </location>
</feature>
<evidence type="ECO:0000256" key="1">
    <source>
        <dbReference type="SAM" id="MobiDB-lite"/>
    </source>
</evidence>
<dbReference type="EMBL" id="JBEWTB010000002">
    <property type="protein sequence ID" value="MET4755530.1"/>
    <property type="molecule type" value="Genomic_DNA"/>
</dbReference>
<organism evidence="2 3">
    <name type="scientific">Endozoicomonas lisbonensis</name>
    <dbReference type="NCBI Taxonomy" id="3120522"/>
    <lineage>
        <taxon>Bacteria</taxon>
        <taxon>Pseudomonadati</taxon>
        <taxon>Pseudomonadota</taxon>
        <taxon>Gammaproteobacteria</taxon>
        <taxon>Oceanospirillales</taxon>
        <taxon>Endozoicomonadaceae</taxon>
        <taxon>Endozoicomonas</taxon>
    </lineage>
</organism>
<keyword evidence="3" id="KW-1185">Reference proteome</keyword>
<protein>
    <submittedName>
        <fullName evidence="2">Uncharacterized protein</fullName>
    </submittedName>
</protein>
<comment type="caution">
    <text evidence="2">The sequence shown here is derived from an EMBL/GenBank/DDBJ whole genome shotgun (WGS) entry which is preliminary data.</text>
</comment>
<proteinExistence type="predicted"/>
<accession>A0ABV2SCP6</accession>
<reference evidence="2 3" key="1">
    <citation type="submission" date="2024-06" db="EMBL/GenBank/DDBJ databases">
        <title>Genomic Encyclopedia of Type Strains, Phase V (KMG-V): Genome sequencing to study the core and pangenomes of soil and plant-associated prokaryotes.</title>
        <authorList>
            <person name="Whitman W."/>
        </authorList>
    </citation>
    <scope>NUCLEOTIDE SEQUENCE [LARGE SCALE GENOMIC DNA]</scope>
    <source>
        <strain evidence="2 3">NE40</strain>
    </source>
</reference>
<evidence type="ECO:0000313" key="2">
    <source>
        <dbReference type="EMBL" id="MET4755530.1"/>
    </source>
</evidence>
<sequence>MSTAGTPPAGTFIADRHTTIPANSGGDEPSYGSTPETASRLLPISGTEEPPVRSSGWTLELLTAYLRFLKVKYQKDVFSDDFYWACFGPYFNLSDIHFDWLKHAYCADYRNYQNAGFTDIHKFLTSKQLQKDHEDDGMAGYISNLLAINPIPPEKLADLERTFEGFGRGMEVDVEKNFQQFTEERKEF</sequence>
<dbReference type="Proteomes" id="UP001549366">
    <property type="component" value="Unassembled WGS sequence"/>
</dbReference>
<name>A0ABV2SCP6_9GAMM</name>
<evidence type="ECO:0000313" key="3">
    <source>
        <dbReference type="Proteomes" id="UP001549366"/>
    </source>
</evidence>